<organism evidence="1 2">
    <name type="scientific">Bacillus tropicus</name>
    <dbReference type="NCBI Taxonomy" id="2026188"/>
    <lineage>
        <taxon>Bacteria</taxon>
        <taxon>Bacillati</taxon>
        <taxon>Bacillota</taxon>
        <taxon>Bacilli</taxon>
        <taxon>Bacillales</taxon>
        <taxon>Bacillaceae</taxon>
        <taxon>Bacillus</taxon>
        <taxon>Bacillus cereus group</taxon>
    </lineage>
</organism>
<name>A0A5C5A6V0_9BACI</name>
<proteinExistence type="predicted"/>
<dbReference type="RefSeq" id="WP_000621737.1">
    <property type="nucleotide sequence ID" value="NZ_CP195032.1"/>
</dbReference>
<sequence length="61" mass="7218">MIRVHVGNGNECFRAFTEFLYKQRIERDMGKAILEVRKNKLNNLRIVGKNNKIINLNEDDK</sequence>
<protein>
    <submittedName>
        <fullName evidence="1">Uncharacterized protein</fullName>
    </submittedName>
</protein>
<evidence type="ECO:0000313" key="2">
    <source>
        <dbReference type="Proteomes" id="UP000312495"/>
    </source>
</evidence>
<dbReference type="EMBL" id="VEPV01000003">
    <property type="protein sequence ID" value="TNP15491.1"/>
    <property type="molecule type" value="Genomic_DNA"/>
</dbReference>
<dbReference type="Proteomes" id="UP000312495">
    <property type="component" value="Unassembled WGS sequence"/>
</dbReference>
<accession>A0A5C5A6V0</accession>
<comment type="caution">
    <text evidence="1">The sequence shown here is derived from an EMBL/GenBank/DDBJ whole genome shotgun (WGS) entry which is preliminary data.</text>
</comment>
<dbReference type="AlphaFoldDB" id="A0A5C5A6V0"/>
<gene>
    <name evidence="1" type="ORF">FHY71_11855</name>
</gene>
<evidence type="ECO:0000313" key="1">
    <source>
        <dbReference type="EMBL" id="TNP15491.1"/>
    </source>
</evidence>
<reference evidence="1 2" key="1">
    <citation type="submission" date="2019-06" db="EMBL/GenBank/DDBJ databases">
        <title>Biocontrol Bacillus strains from Vietnam.</title>
        <authorList>
            <person name="Borriss R."/>
            <person name="Lasch P."/>
            <person name="Thanh Tam L.T."/>
            <person name="Luong P.T."/>
            <person name="Phuong Thao L.T."/>
            <person name="Kim Chung L.T."/>
        </authorList>
    </citation>
    <scope>NUCLEOTIDE SEQUENCE [LARGE SCALE GENOMIC DNA]</scope>
    <source>
        <strain evidence="1 2">SN1</strain>
    </source>
</reference>